<name>A0A5B7FNK4_PORTR</name>
<dbReference type="AlphaFoldDB" id="A0A5B7FNK4"/>
<keyword evidence="2" id="KW-1185">Reference proteome</keyword>
<comment type="caution">
    <text evidence="1">The sequence shown here is derived from an EMBL/GenBank/DDBJ whole genome shotgun (WGS) entry which is preliminary data.</text>
</comment>
<protein>
    <submittedName>
        <fullName evidence="1">Uncharacterized protein</fullName>
    </submittedName>
</protein>
<dbReference type="EMBL" id="VSRR010007517">
    <property type="protein sequence ID" value="MPC47046.1"/>
    <property type="molecule type" value="Genomic_DNA"/>
</dbReference>
<evidence type="ECO:0000313" key="1">
    <source>
        <dbReference type="EMBL" id="MPC47046.1"/>
    </source>
</evidence>
<accession>A0A5B7FNK4</accession>
<reference evidence="1 2" key="1">
    <citation type="submission" date="2019-05" db="EMBL/GenBank/DDBJ databases">
        <title>Another draft genome of Portunus trituberculatus and its Hox gene families provides insights of decapod evolution.</title>
        <authorList>
            <person name="Jeong J.-H."/>
            <person name="Song I."/>
            <person name="Kim S."/>
            <person name="Choi T."/>
            <person name="Kim D."/>
            <person name="Ryu S."/>
            <person name="Kim W."/>
        </authorList>
    </citation>
    <scope>NUCLEOTIDE SEQUENCE [LARGE SCALE GENOMIC DNA]</scope>
    <source>
        <tissue evidence="1">Muscle</tissue>
    </source>
</reference>
<sequence length="166" mass="17948">MDLLVTFRCPEEPGIYVKREHYGEHPIIWTSDSHPGCTLTVEPRCMKVFKQLMPAAAHSPALAVCQYRADFGVPVAPMVRRSLSDGGLVPTGVGGASCSCLRKQTITTVEKLQDAHARIAHPTVAGADCGHRHCTTPPPPHLPLHSPDRTVTLHLLPAPSRSGKKP</sequence>
<gene>
    <name evidence="1" type="ORF">E2C01_040780</name>
</gene>
<proteinExistence type="predicted"/>
<evidence type="ECO:0000313" key="2">
    <source>
        <dbReference type="Proteomes" id="UP000324222"/>
    </source>
</evidence>
<dbReference type="Proteomes" id="UP000324222">
    <property type="component" value="Unassembled WGS sequence"/>
</dbReference>
<organism evidence="1 2">
    <name type="scientific">Portunus trituberculatus</name>
    <name type="common">Swimming crab</name>
    <name type="synonym">Neptunus trituberculatus</name>
    <dbReference type="NCBI Taxonomy" id="210409"/>
    <lineage>
        <taxon>Eukaryota</taxon>
        <taxon>Metazoa</taxon>
        <taxon>Ecdysozoa</taxon>
        <taxon>Arthropoda</taxon>
        <taxon>Crustacea</taxon>
        <taxon>Multicrustacea</taxon>
        <taxon>Malacostraca</taxon>
        <taxon>Eumalacostraca</taxon>
        <taxon>Eucarida</taxon>
        <taxon>Decapoda</taxon>
        <taxon>Pleocyemata</taxon>
        <taxon>Brachyura</taxon>
        <taxon>Eubrachyura</taxon>
        <taxon>Portunoidea</taxon>
        <taxon>Portunidae</taxon>
        <taxon>Portuninae</taxon>
        <taxon>Portunus</taxon>
    </lineage>
</organism>